<sequence>MWSDVLYLLEEIESLDELNRPHYSYKETKVYANKISVKRSEFYQAQAAGFKPEKSFEIRTIEFDEDKHTKVKYKDVTYKILRSYEVNSEITEIVLTGLNNNREQQ</sequence>
<name>A0A8S5VHK4_9CAUD</name>
<organism evidence="1">
    <name type="scientific">Myoviridae sp. ctCYN4</name>
    <dbReference type="NCBI Taxonomy" id="2825051"/>
    <lineage>
        <taxon>Viruses</taxon>
        <taxon>Duplodnaviria</taxon>
        <taxon>Heunggongvirae</taxon>
        <taxon>Uroviricota</taxon>
        <taxon>Caudoviricetes</taxon>
    </lineage>
</organism>
<reference evidence="1" key="1">
    <citation type="journal article" date="2021" name="Proc. Natl. Acad. Sci. U.S.A.">
        <title>A Catalog of Tens of Thousands of Viruses from Human Metagenomes Reveals Hidden Associations with Chronic Diseases.</title>
        <authorList>
            <person name="Tisza M.J."/>
            <person name="Buck C.B."/>
        </authorList>
    </citation>
    <scope>NUCLEOTIDE SEQUENCE</scope>
    <source>
        <strain evidence="1">CtCYN4</strain>
    </source>
</reference>
<protein>
    <submittedName>
        <fullName evidence="1">Head closure knob</fullName>
    </submittedName>
</protein>
<proteinExistence type="predicted"/>
<dbReference type="EMBL" id="BK016268">
    <property type="protein sequence ID" value="DAG06265.1"/>
    <property type="molecule type" value="Genomic_DNA"/>
</dbReference>
<evidence type="ECO:0000313" key="1">
    <source>
        <dbReference type="EMBL" id="DAG06265.1"/>
    </source>
</evidence>
<accession>A0A8S5VHK4</accession>